<protein>
    <recommendedName>
        <fullName evidence="4">beta-fructofuranosidase</fullName>
        <ecNumber evidence="4">3.2.1.26</ecNumber>
    </recommendedName>
</protein>
<evidence type="ECO:0000256" key="5">
    <source>
        <dbReference type="ARBA" id="ARBA00022554"/>
    </source>
</evidence>
<keyword evidence="10" id="KW-0472">Membrane</keyword>
<keyword evidence="8 9" id="KW-0326">Glycosidase</keyword>
<feature type="transmembrane region" description="Helical" evidence="10">
    <location>
        <begin position="31"/>
        <end position="54"/>
    </location>
</feature>
<feature type="domain" description="Beta-fructofuranosidase N-terminal" evidence="13">
    <location>
        <begin position="9"/>
        <end position="92"/>
    </location>
</feature>
<dbReference type="Pfam" id="PF00251">
    <property type="entry name" value="Glyco_hydro_32N"/>
    <property type="match status" value="1"/>
</dbReference>
<evidence type="ECO:0000313" key="15">
    <source>
        <dbReference type="Proteomes" id="UP000593561"/>
    </source>
</evidence>
<feature type="domain" description="Glycosyl hydrolase family 32 N-terminal" evidence="11">
    <location>
        <begin position="138"/>
        <end position="453"/>
    </location>
</feature>
<keyword evidence="10" id="KW-1133">Transmembrane helix</keyword>
<dbReference type="InterPro" id="IPR013189">
    <property type="entry name" value="Glyco_hydro_32_C"/>
</dbReference>
<dbReference type="InterPro" id="IPR021792">
    <property type="entry name" value="Beta-fructofuranosidase_N"/>
</dbReference>
<comment type="similarity">
    <text evidence="3 9">Belongs to the glycosyl hydrolase 32 family.</text>
</comment>
<evidence type="ECO:0000256" key="2">
    <source>
        <dbReference type="ARBA" id="ARBA00004914"/>
    </source>
</evidence>
<reference evidence="14 15" key="1">
    <citation type="journal article" date="2019" name="Genome Biol. Evol.">
        <title>Insights into the evolution of the New World diploid cottons (Gossypium, subgenus Houzingenia) based on genome sequencing.</title>
        <authorList>
            <person name="Grover C.E."/>
            <person name="Arick M.A. 2nd"/>
            <person name="Thrash A."/>
            <person name="Conover J.L."/>
            <person name="Sanders W.S."/>
            <person name="Peterson D.G."/>
            <person name="Frelichowski J.E."/>
            <person name="Scheffler J.A."/>
            <person name="Scheffler B.E."/>
            <person name="Wendel J.F."/>
        </authorList>
    </citation>
    <scope>NUCLEOTIDE SEQUENCE [LARGE SCALE GENOMIC DNA]</scope>
    <source>
        <strain evidence="14">27</strain>
        <tissue evidence="14">Leaf</tissue>
    </source>
</reference>
<keyword evidence="6 9" id="KW-0378">Hydrolase</keyword>
<organism evidence="14 15">
    <name type="scientific">Gossypium davidsonii</name>
    <name type="common">Davidson's cotton</name>
    <name type="synonym">Gossypium klotzschianum subsp. davidsonii</name>
    <dbReference type="NCBI Taxonomy" id="34287"/>
    <lineage>
        <taxon>Eukaryota</taxon>
        <taxon>Viridiplantae</taxon>
        <taxon>Streptophyta</taxon>
        <taxon>Embryophyta</taxon>
        <taxon>Tracheophyta</taxon>
        <taxon>Spermatophyta</taxon>
        <taxon>Magnoliopsida</taxon>
        <taxon>eudicotyledons</taxon>
        <taxon>Gunneridae</taxon>
        <taxon>Pentapetalae</taxon>
        <taxon>rosids</taxon>
        <taxon>malvids</taxon>
        <taxon>Malvales</taxon>
        <taxon>Malvaceae</taxon>
        <taxon>Malvoideae</taxon>
        <taxon>Gossypium</taxon>
    </lineage>
</organism>
<feature type="domain" description="Glycosyl hydrolase family 32 C-terminal" evidence="12">
    <location>
        <begin position="456"/>
        <end position="647"/>
    </location>
</feature>
<evidence type="ECO:0000313" key="14">
    <source>
        <dbReference type="EMBL" id="MBA0611469.1"/>
    </source>
</evidence>
<comment type="caution">
    <text evidence="14">The sequence shown here is derived from an EMBL/GenBank/DDBJ whole genome shotgun (WGS) entry which is preliminary data.</text>
</comment>
<evidence type="ECO:0000256" key="9">
    <source>
        <dbReference type="RuleBase" id="RU362110"/>
    </source>
</evidence>
<dbReference type="EC" id="3.2.1.26" evidence="4"/>
<dbReference type="GO" id="GO:0005975">
    <property type="term" value="P:carbohydrate metabolic process"/>
    <property type="evidence" value="ECO:0007669"/>
    <property type="project" value="InterPro"/>
</dbReference>
<dbReference type="InterPro" id="IPR050551">
    <property type="entry name" value="Fructan_Metab_Enzymes"/>
</dbReference>
<evidence type="ECO:0000256" key="1">
    <source>
        <dbReference type="ARBA" id="ARBA00004410"/>
    </source>
</evidence>
<dbReference type="FunFam" id="2.115.10.20:FF:000001">
    <property type="entry name" value="Beta-fructofuranosidase, insoluble isoenzyme CWINV1"/>
    <property type="match status" value="1"/>
</dbReference>
<dbReference type="AlphaFoldDB" id="A0A7J8RC99"/>
<keyword evidence="5" id="KW-0926">Vacuole</keyword>
<dbReference type="PANTHER" id="PTHR31953">
    <property type="entry name" value="BETA-FRUCTOFURANOSIDASE, INSOLUBLE ISOENZYME CWINV1-RELATED"/>
    <property type="match status" value="1"/>
</dbReference>
<keyword evidence="15" id="KW-1185">Reference proteome</keyword>
<dbReference type="Proteomes" id="UP000593561">
    <property type="component" value="Unassembled WGS sequence"/>
</dbReference>
<evidence type="ECO:0000256" key="4">
    <source>
        <dbReference type="ARBA" id="ARBA00012758"/>
    </source>
</evidence>
<evidence type="ECO:0000256" key="8">
    <source>
        <dbReference type="ARBA" id="ARBA00023295"/>
    </source>
</evidence>
<dbReference type="GO" id="GO:0004564">
    <property type="term" value="F:beta-fructofuranosidase activity"/>
    <property type="evidence" value="ECO:0007669"/>
    <property type="project" value="UniProtKB-EC"/>
</dbReference>
<sequence length="703" mass="78140">MVDTKPLLPASNSDGSYLTGSRVNILKPIKVYLTIFCGLLAVGLFAALLIGNYWSDNARIHGSLATSTSKRTHPLRPVSRGPAQGVSEKTSGIWAGVSRGPTQGVSEKTNRVRAGVPWNILPEPWNSTMLEWQRTAFHFQPEKNWMNGPLFYNGWYHFFYQYNPNGAVWGDIVWGHAVSKDLINWFHLPLAMVADQWYDKNGVWTGSATILPDGKIVMLYTGSTTEAVQVQNLAFPANHSDPFLIDWVKYHGNPVLVPPPGIYKKDFRDPTTAWLTSEGKWRITIGSKRDKTGISLVYDTKDFINYEMLEGELHAVSGTGMWECVDFFPVSKTEEKGLDTSINGPEVKHVVKVSLDDDRHDYYALGTYHEKNGSWIPDLPEIDVGIGIRYDYGIFYASKTFYDQNKNRRVLWGWIGEGDSEAADMEKGWASLQSIPRTILFDNKTGTNLLQWPVEEVESLRLNGTEFEKVEVKAGSVVPLDVGPGSQLDIIAEFEIDKEALKKATGSNITFSCQTGGGAAKSGALGPFGILVLADESLSEQTPVYFYIAKDSDGDLKTFFCTDLSRSSKAPDVDKQIFGSYVPVLKDENLSLRVLVDHSIVESFAQGGRTVITSRIYPTEAINGASRVFLFNNATETCVIASVKIWQMDSAFIRPYSDDDDKDDDDRKSSAPCLLLCPINYIVSCVTCLYFIYHVSKLSGSQG</sequence>
<dbReference type="SUPFAM" id="SSF49899">
    <property type="entry name" value="Concanavalin A-like lectins/glucanases"/>
    <property type="match status" value="1"/>
</dbReference>
<evidence type="ECO:0000256" key="6">
    <source>
        <dbReference type="ARBA" id="ARBA00022801"/>
    </source>
</evidence>
<proteinExistence type="inferred from homology"/>
<dbReference type="Pfam" id="PF11837">
    <property type="entry name" value="INV_N"/>
    <property type="match status" value="1"/>
</dbReference>
<dbReference type="InterPro" id="IPR013148">
    <property type="entry name" value="Glyco_hydro_32_N"/>
</dbReference>
<comment type="pathway">
    <text evidence="2">Glycan biosynthesis; sucrose metabolism.</text>
</comment>
<dbReference type="SMART" id="SM00640">
    <property type="entry name" value="Glyco_32"/>
    <property type="match status" value="1"/>
</dbReference>
<evidence type="ECO:0000256" key="7">
    <source>
        <dbReference type="ARBA" id="ARBA00023145"/>
    </source>
</evidence>
<dbReference type="InterPro" id="IPR013320">
    <property type="entry name" value="ConA-like_dom_sf"/>
</dbReference>
<dbReference type="Gene3D" id="2.60.120.560">
    <property type="entry name" value="Exo-inulinase, domain 1"/>
    <property type="match status" value="1"/>
</dbReference>
<keyword evidence="7" id="KW-0865">Zymogen</keyword>
<evidence type="ECO:0000256" key="3">
    <source>
        <dbReference type="ARBA" id="ARBA00009902"/>
    </source>
</evidence>
<dbReference type="SUPFAM" id="SSF75005">
    <property type="entry name" value="Arabinanase/levansucrase/invertase"/>
    <property type="match status" value="1"/>
</dbReference>
<evidence type="ECO:0000256" key="10">
    <source>
        <dbReference type="SAM" id="Phobius"/>
    </source>
</evidence>
<dbReference type="CDD" id="cd18624">
    <property type="entry name" value="GH32_Fruct1-like"/>
    <property type="match status" value="1"/>
</dbReference>
<dbReference type="EMBL" id="JABFAC010000004">
    <property type="protein sequence ID" value="MBA0611469.1"/>
    <property type="molecule type" value="Genomic_DNA"/>
</dbReference>
<name>A0A7J8RC99_GOSDV</name>
<gene>
    <name evidence="14" type="ORF">Godav_012157</name>
</gene>
<dbReference type="InterPro" id="IPR001362">
    <property type="entry name" value="Glyco_hydro_32"/>
</dbReference>
<dbReference type="FunFam" id="2.60.120.560:FF:000002">
    <property type="entry name" value="Beta-fructofuranosidase, insoluble isoenzyme CWINV1"/>
    <property type="match status" value="1"/>
</dbReference>
<dbReference type="InterPro" id="IPR023296">
    <property type="entry name" value="Glyco_hydro_beta-prop_sf"/>
</dbReference>
<dbReference type="Gene3D" id="2.115.10.20">
    <property type="entry name" value="Glycosyl hydrolase domain, family 43"/>
    <property type="match status" value="1"/>
</dbReference>
<evidence type="ECO:0000259" key="13">
    <source>
        <dbReference type="Pfam" id="PF11837"/>
    </source>
</evidence>
<keyword evidence="10" id="KW-0812">Transmembrane</keyword>
<accession>A0A7J8RC99</accession>
<evidence type="ECO:0000259" key="12">
    <source>
        <dbReference type="Pfam" id="PF08244"/>
    </source>
</evidence>
<dbReference type="Pfam" id="PF08244">
    <property type="entry name" value="Glyco_hydro_32C"/>
    <property type="match status" value="1"/>
</dbReference>
<dbReference type="GO" id="GO:0005775">
    <property type="term" value="C:vacuolar lumen"/>
    <property type="evidence" value="ECO:0007669"/>
    <property type="project" value="UniProtKB-SubCell"/>
</dbReference>
<comment type="subcellular location">
    <subcellularLocation>
        <location evidence="1">Vacuole lumen</location>
    </subcellularLocation>
</comment>
<evidence type="ECO:0000259" key="11">
    <source>
        <dbReference type="Pfam" id="PF00251"/>
    </source>
</evidence>